<reference evidence="2 3" key="1">
    <citation type="submission" date="2023-03" db="EMBL/GenBank/DDBJ databases">
        <title>Bacillus Genome Sequencing.</title>
        <authorList>
            <person name="Dunlap C."/>
        </authorList>
    </citation>
    <scope>NUCLEOTIDE SEQUENCE [LARGE SCALE GENOMIC DNA]</scope>
    <source>
        <strain evidence="2 3">NRS-1717</strain>
    </source>
</reference>
<organism evidence="2 3">
    <name type="scientific">Metabacillus fastidiosus</name>
    <dbReference type="NCBI Taxonomy" id="1458"/>
    <lineage>
        <taxon>Bacteria</taxon>
        <taxon>Bacillati</taxon>
        <taxon>Bacillota</taxon>
        <taxon>Bacilli</taxon>
        <taxon>Bacillales</taxon>
        <taxon>Bacillaceae</taxon>
        <taxon>Metabacillus</taxon>
    </lineage>
</organism>
<dbReference type="GeneID" id="301140823"/>
<proteinExistence type="predicted"/>
<dbReference type="SUPFAM" id="SSF88713">
    <property type="entry name" value="Glycoside hydrolase/deacetylase"/>
    <property type="match status" value="1"/>
</dbReference>
<keyword evidence="1" id="KW-1133">Transmembrane helix</keyword>
<dbReference type="InterPro" id="IPR011330">
    <property type="entry name" value="Glyco_hydro/deAcase_b/a-brl"/>
</dbReference>
<dbReference type="Gene3D" id="3.20.20.370">
    <property type="entry name" value="Glycoside hydrolase/deacetylase"/>
    <property type="match status" value="1"/>
</dbReference>
<name>A0ABU6P1Z6_9BACI</name>
<evidence type="ECO:0000313" key="3">
    <source>
        <dbReference type="Proteomes" id="UP001342826"/>
    </source>
</evidence>
<evidence type="ECO:0000256" key="1">
    <source>
        <dbReference type="SAM" id="Phobius"/>
    </source>
</evidence>
<dbReference type="Proteomes" id="UP001342826">
    <property type="component" value="Unassembled WGS sequence"/>
</dbReference>
<sequence length="611" mass="70548">MDIKFRLGKTVYLIIIFVLIIGLLLSVLNSNYMLSFLPNRGVLDIHTDEESVKKLTEETIRNLETEEYLLIYNDKNSYSVFLKDNIIRTLDYMKKETDVVTLDNVPVSFDKYKNIIIAFEEIGQLNHLSVLEAYVAEGGKVFFAIRPEINGSLENLYRKLGIYEIGEFINPDGMELTSNVLVKSDHLVMKKEEIAENSSLSVGLEDRCTIYAKSIDQIPLLWDVSYREGKFMVFNGSILGTKENRGLISGALSMLNETYIYPIMNMKIAYIDDFPAPVPEGRNEQIYDEYQRDIPSFYRDIWWPDMLKMAAKYDVKYTGLVIQTYDDKITPPYKTKEQQRNNFIQYGRELLKMGGEIGIHGYNHQSLTVNAKAVKDLGYNAWKNQKDMEGALNTTEDYMKELFPNYDMKTYVPPSNRIDEVGKAALHNAIPSINTISSLYLTDDIEYTTVQEFEKAGVFLHLPRITSGYHYTNKMEWIIANGVTSLGVFSHFIHPDDVLDEQRSSNKKWSELEKEYDQLLHHTYTNYPWLQSMVAKEASNQLANYLAADIYIKEKDNRIFITIDRFAGEMNFLFRTKKKIADIENCEIQKIDKDVYLVKAAQETIEIGLGN</sequence>
<dbReference type="EMBL" id="JARTFS010000016">
    <property type="protein sequence ID" value="MED4403388.1"/>
    <property type="molecule type" value="Genomic_DNA"/>
</dbReference>
<accession>A0ABU6P1Z6</accession>
<dbReference type="InterPro" id="IPR018695">
    <property type="entry name" value="DUF2194"/>
</dbReference>
<keyword evidence="1" id="KW-0472">Membrane</keyword>
<protein>
    <submittedName>
        <fullName evidence="2">DUF2194 domain-containing protein</fullName>
    </submittedName>
</protein>
<comment type="caution">
    <text evidence="2">The sequence shown here is derived from an EMBL/GenBank/DDBJ whole genome shotgun (WGS) entry which is preliminary data.</text>
</comment>
<dbReference type="Pfam" id="PF09960">
    <property type="entry name" value="DUF2194"/>
    <property type="match status" value="2"/>
</dbReference>
<keyword evidence="3" id="KW-1185">Reference proteome</keyword>
<dbReference type="RefSeq" id="WP_066228459.1">
    <property type="nucleotide sequence ID" value="NZ_JARTFQ010000001.1"/>
</dbReference>
<keyword evidence="1" id="KW-0812">Transmembrane</keyword>
<gene>
    <name evidence="2" type="ORF">P9271_18945</name>
</gene>
<evidence type="ECO:0000313" key="2">
    <source>
        <dbReference type="EMBL" id="MED4403388.1"/>
    </source>
</evidence>
<feature type="transmembrane region" description="Helical" evidence="1">
    <location>
        <begin position="12"/>
        <end position="34"/>
    </location>
</feature>
<dbReference type="CDD" id="cd10924">
    <property type="entry name" value="CE4_COG4878"/>
    <property type="match status" value="1"/>
</dbReference>